<proteinExistence type="predicted"/>
<dbReference type="PANTHER" id="PTHR46756">
    <property type="entry name" value="TRANSGELIN"/>
    <property type="match status" value="1"/>
</dbReference>
<dbReference type="AlphaFoldDB" id="A0AAV7U8P8"/>
<dbReference type="Proteomes" id="UP001066276">
    <property type="component" value="Chromosome 3_1"/>
</dbReference>
<dbReference type="GO" id="GO:0035371">
    <property type="term" value="C:microtubule plus-end"/>
    <property type="evidence" value="ECO:0007669"/>
    <property type="project" value="TreeGrafter"/>
</dbReference>
<gene>
    <name evidence="2" type="ORF">NDU88_001982</name>
</gene>
<evidence type="ECO:0000259" key="1">
    <source>
        <dbReference type="PROSITE" id="PS50021"/>
    </source>
</evidence>
<dbReference type="GO" id="GO:0031110">
    <property type="term" value="P:regulation of microtubule polymerization or depolymerization"/>
    <property type="evidence" value="ECO:0007669"/>
    <property type="project" value="TreeGrafter"/>
</dbReference>
<dbReference type="Gene3D" id="1.10.418.10">
    <property type="entry name" value="Calponin-like domain"/>
    <property type="match status" value="1"/>
</dbReference>
<dbReference type="GO" id="GO:0005884">
    <property type="term" value="C:actin filament"/>
    <property type="evidence" value="ECO:0007669"/>
    <property type="project" value="TreeGrafter"/>
</dbReference>
<dbReference type="GO" id="GO:0001725">
    <property type="term" value="C:stress fiber"/>
    <property type="evidence" value="ECO:0007669"/>
    <property type="project" value="TreeGrafter"/>
</dbReference>
<name>A0AAV7U8P8_PLEWA</name>
<protein>
    <recommendedName>
        <fullName evidence="1">Calponin-homology (CH) domain-containing protein</fullName>
    </recommendedName>
</protein>
<keyword evidence="3" id="KW-1185">Reference proteome</keyword>
<dbReference type="GO" id="GO:0008017">
    <property type="term" value="F:microtubule binding"/>
    <property type="evidence" value="ECO:0007669"/>
    <property type="project" value="TreeGrafter"/>
</dbReference>
<evidence type="ECO:0000313" key="2">
    <source>
        <dbReference type="EMBL" id="KAJ1185188.1"/>
    </source>
</evidence>
<reference evidence="2" key="1">
    <citation type="journal article" date="2022" name="bioRxiv">
        <title>Sequencing and chromosome-scale assembly of the giantPleurodeles waltlgenome.</title>
        <authorList>
            <person name="Brown T."/>
            <person name="Elewa A."/>
            <person name="Iarovenko S."/>
            <person name="Subramanian E."/>
            <person name="Araus A.J."/>
            <person name="Petzold A."/>
            <person name="Susuki M."/>
            <person name="Suzuki K.-i.T."/>
            <person name="Hayashi T."/>
            <person name="Toyoda A."/>
            <person name="Oliveira C."/>
            <person name="Osipova E."/>
            <person name="Leigh N.D."/>
            <person name="Simon A."/>
            <person name="Yun M.H."/>
        </authorList>
    </citation>
    <scope>NUCLEOTIDE SEQUENCE</scope>
    <source>
        <strain evidence="2">20211129_DDA</strain>
        <tissue evidence="2">Liver</tissue>
    </source>
</reference>
<dbReference type="EMBL" id="JANPWB010000005">
    <property type="protein sequence ID" value="KAJ1185188.1"/>
    <property type="molecule type" value="Genomic_DNA"/>
</dbReference>
<dbReference type="GO" id="GO:0051015">
    <property type="term" value="F:actin filament binding"/>
    <property type="evidence" value="ECO:0007669"/>
    <property type="project" value="TreeGrafter"/>
</dbReference>
<dbReference type="GO" id="GO:0001578">
    <property type="term" value="P:microtubule bundle formation"/>
    <property type="evidence" value="ECO:0007669"/>
    <property type="project" value="TreeGrafter"/>
</dbReference>
<dbReference type="InterPro" id="IPR001715">
    <property type="entry name" value="CH_dom"/>
</dbReference>
<organism evidence="2 3">
    <name type="scientific">Pleurodeles waltl</name>
    <name type="common">Iberian ribbed newt</name>
    <dbReference type="NCBI Taxonomy" id="8319"/>
    <lineage>
        <taxon>Eukaryota</taxon>
        <taxon>Metazoa</taxon>
        <taxon>Chordata</taxon>
        <taxon>Craniata</taxon>
        <taxon>Vertebrata</taxon>
        <taxon>Euteleostomi</taxon>
        <taxon>Amphibia</taxon>
        <taxon>Batrachia</taxon>
        <taxon>Caudata</taxon>
        <taxon>Salamandroidea</taxon>
        <taxon>Salamandridae</taxon>
        <taxon>Pleurodelinae</taxon>
        <taxon>Pleurodeles</taxon>
    </lineage>
</organism>
<dbReference type="GO" id="GO:0008093">
    <property type="term" value="F:cytoskeletal anchor activity"/>
    <property type="evidence" value="ECO:0007669"/>
    <property type="project" value="TreeGrafter"/>
</dbReference>
<dbReference type="InterPro" id="IPR036872">
    <property type="entry name" value="CH_dom_sf"/>
</dbReference>
<dbReference type="GO" id="GO:0051764">
    <property type="term" value="P:actin crosslink formation"/>
    <property type="evidence" value="ECO:0007669"/>
    <property type="project" value="TreeGrafter"/>
</dbReference>
<comment type="caution">
    <text evidence="2">The sequence shown here is derived from an EMBL/GenBank/DDBJ whole genome shotgun (WGS) entry which is preliminary data.</text>
</comment>
<dbReference type="Pfam" id="PF00307">
    <property type="entry name" value="CH"/>
    <property type="match status" value="1"/>
</dbReference>
<dbReference type="PANTHER" id="PTHR46756:SF18">
    <property type="entry name" value="GAS2-LIKE PROTEIN PICKLED EGGS"/>
    <property type="match status" value="1"/>
</dbReference>
<dbReference type="GO" id="GO:1904825">
    <property type="term" value="P:protein localization to microtubule plus-end"/>
    <property type="evidence" value="ECO:0007669"/>
    <property type="project" value="TreeGrafter"/>
</dbReference>
<dbReference type="SUPFAM" id="SSF47576">
    <property type="entry name" value="Calponin-homology domain, CH-domain"/>
    <property type="match status" value="1"/>
</dbReference>
<sequence>MSGVQGAGVRSIRTFQSSEQYLFAMKEDMAEWLKDLYELDISVDTFLEVLETGSVLCQHANNITRVAAEFSAEYPALAGKVHLPRARLRVNRMAQPGTFQARDNVSNFIQWCRKEMDITGEGSLPGRLLYVHYAPENP</sequence>
<accession>A0AAV7U8P8</accession>
<feature type="domain" description="Calponin-homology (CH)" evidence="1">
    <location>
        <begin position="23"/>
        <end position="138"/>
    </location>
</feature>
<dbReference type="GO" id="GO:0005737">
    <property type="term" value="C:cytoplasm"/>
    <property type="evidence" value="ECO:0007669"/>
    <property type="project" value="TreeGrafter"/>
</dbReference>
<evidence type="ECO:0000313" key="3">
    <source>
        <dbReference type="Proteomes" id="UP001066276"/>
    </source>
</evidence>
<dbReference type="PROSITE" id="PS50021">
    <property type="entry name" value="CH"/>
    <property type="match status" value="1"/>
</dbReference>